<keyword evidence="1" id="KW-0812">Transmembrane</keyword>
<evidence type="ECO:0000313" key="3">
    <source>
        <dbReference type="Proteomes" id="UP001432322"/>
    </source>
</evidence>
<organism evidence="2 3">
    <name type="scientific">Pristionchus fissidentatus</name>
    <dbReference type="NCBI Taxonomy" id="1538716"/>
    <lineage>
        <taxon>Eukaryota</taxon>
        <taxon>Metazoa</taxon>
        <taxon>Ecdysozoa</taxon>
        <taxon>Nematoda</taxon>
        <taxon>Chromadorea</taxon>
        <taxon>Rhabditida</taxon>
        <taxon>Rhabditina</taxon>
        <taxon>Diplogasteromorpha</taxon>
        <taxon>Diplogasteroidea</taxon>
        <taxon>Neodiplogasteridae</taxon>
        <taxon>Pristionchus</taxon>
    </lineage>
</organism>
<evidence type="ECO:0000313" key="2">
    <source>
        <dbReference type="EMBL" id="GMT35159.1"/>
    </source>
</evidence>
<evidence type="ECO:0000256" key="1">
    <source>
        <dbReference type="SAM" id="Phobius"/>
    </source>
</evidence>
<dbReference type="EMBL" id="BTSY01000007">
    <property type="protein sequence ID" value="GMT35159.1"/>
    <property type="molecule type" value="Genomic_DNA"/>
</dbReference>
<dbReference type="Proteomes" id="UP001432322">
    <property type="component" value="Unassembled WGS sequence"/>
</dbReference>
<keyword evidence="1" id="KW-0472">Membrane</keyword>
<feature type="non-terminal residue" evidence="2">
    <location>
        <position position="76"/>
    </location>
</feature>
<accession>A0AAV5WWY3</accession>
<feature type="non-terminal residue" evidence="2">
    <location>
        <position position="1"/>
    </location>
</feature>
<gene>
    <name evidence="2" type="ORF">PFISCL1PPCAC_26456</name>
</gene>
<keyword evidence="1" id="KW-1133">Transmembrane helix</keyword>
<comment type="caution">
    <text evidence="2">The sequence shown here is derived from an EMBL/GenBank/DDBJ whole genome shotgun (WGS) entry which is preliminary data.</text>
</comment>
<feature type="transmembrane region" description="Helical" evidence="1">
    <location>
        <begin position="6"/>
        <end position="26"/>
    </location>
</feature>
<protein>
    <submittedName>
        <fullName evidence="2">Uncharacterized protein</fullName>
    </submittedName>
</protein>
<name>A0AAV5WWY3_9BILA</name>
<sequence>WSSSVISTVSPRTLIFFLFLLLLLRLQHQRDAHLRAQSLREYQRDMPPLLCFCFLLQIFGRLVDSLVQYEHGDEGG</sequence>
<keyword evidence="3" id="KW-1185">Reference proteome</keyword>
<dbReference type="AlphaFoldDB" id="A0AAV5WWY3"/>
<proteinExistence type="predicted"/>
<reference evidence="2" key="1">
    <citation type="submission" date="2023-10" db="EMBL/GenBank/DDBJ databases">
        <title>Genome assembly of Pristionchus species.</title>
        <authorList>
            <person name="Yoshida K."/>
            <person name="Sommer R.J."/>
        </authorList>
    </citation>
    <scope>NUCLEOTIDE SEQUENCE</scope>
    <source>
        <strain evidence="2">RS5133</strain>
    </source>
</reference>